<evidence type="ECO:0000313" key="3">
    <source>
        <dbReference type="Proteomes" id="UP001327219"/>
    </source>
</evidence>
<keyword evidence="3" id="KW-1185">Reference proteome</keyword>
<evidence type="ECO:0000256" key="1">
    <source>
        <dbReference type="SAM" id="Coils"/>
    </source>
</evidence>
<dbReference type="Proteomes" id="UP001327219">
    <property type="component" value="Chromosome"/>
</dbReference>
<sequence length="174" mass="20459">MTEFNNTLQENDSVEDMEALEKEIGVIEIRLSNYNEELQQHNQELLELTKEFDGLSVDSRFEYKTYSAFFKYNTNKLELGIKELNQKLSRVAEEILMMERSIEEKKKYLTELEEELGFVMTESQNDEAVQMDYTTETADLLLESTEGKQEWLCTPRKTPTINLSLNLDNVVMRF</sequence>
<feature type="coiled-coil region" evidence="1">
    <location>
        <begin position="17"/>
        <end position="115"/>
    </location>
</feature>
<organism evidence="2 3">
    <name type="scientific">Candidatus Bandiella euplotis</name>
    <dbReference type="NCBI Taxonomy" id="1664265"/>
    <lineage>
        <taxon>Bacteria</taxon>
        <taxon>Pseudomonadati</taxon>
        <taxon>Pseudomonadota</taxon>
        <taxon>Alphaproteobacteria</taxon>
        <taxon>Rickettsiales</taxon>
        <taxon>Candidatus Midichloriaceae</taxon>
        <taxon>Candidatus Bandiella</taxon>
    </lineage>
</organism>
<proteinExistence type="predicted"/>
<name>A0ABZ0UL43_9RICK</name>
<accession>A0ABZ0UL43</accession>
<keyword evidence="1" id="KW-0175">Coiled coil</keyword>
<evidence type="ECO:0008006" key="4">
    <source>
        <dbReference type="Google" id="ProtNLM"/>
    </source>
</evidence>
<dbReference type="EMBL" id="CP110820">
    <property type="protein sequence ID" value="WPX96846.1"/>
    <property type="molecule type" value="Genomic_DNA"/>
</dbReference>
<gene>
    <name evidence="2" type="ORF">Bandiella_00978</name>
</gene>
<evidence type="ECO:0000313" key="2">
    <source>
        <dbReference type="EMBL" id="WPX96846.1"/>
    </source>
</evidence>
<reference evidence="2 3" key="1">
    <citation type="submission" date="2022-11" db="EMBL/GenBank/DDBJ databases">
        <title>Host association and intracellularity evolved multiple times independently in the Rickettsiales.</title>
        <authorList>
            <person name="Castelli M."/>
            <person name="Nardi T."/>
            <person name="Gammuto L."/>
            <person name="Bellinzona G."/>
            <person name="Sabaneyeva E."/>
            <person name="Potekhin A."/>
            <person name="Serra V."/>
            <person name="Petroni G."/>
            <person name="Sassera D."/>
        </authorList>
    </citation>
    <scope>NUCLEOTIDE SEQUENCE [LARGE SCALE GENOMIC DNA]</scope>
    <source>
        <strain evidence="2 3">NDG2</strain>
    </source>
</reference>
<protein>
    <recommendedName>
        <fullName evidence="4">Chromosome partition protein Smc</fullName>
    </recommendedName>
</protein>